<evidence type="ECO:0000313" key="2">
    <source>
        <dbReference type="EMBL" id="TRZ02546.1"/>
    </source>
</evidence>
<feature type="chain" id="PRO_5021715268" description="Apolipoprotein F" evidence="1">
    <location>
        <begin position="25"/>
        <end position="386"/>
    </location>
</feature>
<evidence type="ECO:0000256" key="1">
    <source>
        <dbReference type="SAM" id="SignalP"/>
    </source>
</evidence>
<dbReference type="OrthoDB" id="9895613at2759"/>
<accession>A0A553RK42</accession>
<dbReference type="PANTHER" id="PTHR15011:SF3">
    <property type="entry name" value="APOLIPOPROTEIN F"/>
    <property type="match status" value="1"/>
</dbReference>
<dbReference type="GO" id="GO:0005615">
    <property type="term" value="C:extracellular space"/>
    <property type="evidence" value="ECO:0007669"/>
    <property type="project" value="TreeGrafter"/>
</dbReference>
<dbReference type="EMBL" id="SRMA01023920">
    <property type="protein sequence ID" value="TRZ02546.1"/>
    <property type="molecule type" value="Genomic_DNA"/>
</dbReference>
<sequence length="386" mass="42394">MAKWDSNLKLLLLTLLLLSDIVHTRAPFPQNIPRPSVSSQMPIQEVEDTLHFARELVLNLSASLEYHIEAPGNASCADLANGGWRGSAFHQELLALVMVSVLVSAGCLFEAQYMIMQLYTLLGEKDTESFLQDIVILVNRGKEKGLAHTNSFHSTVMQNSESQRHLQAVLFNINQLAEVDESANVGRCKKWLLVKGTRLLGKATEQSKSLTLEEAKEVCGRMGIQCAGVSHQSGSYLVILRPGSRMLPSTNSVTWILDCTVGPLRWRRNGVPQHRCVNEKEERVYTVVEWIPAISTLYNLGTAVYYASVNCYDTAKERAIYSTLDLGTDALMAVTGGTVGVAGYALGAGVKTGVKAGIKYLLNSMKEEADLLMNQNSWEDASLTAQ</sequence>
<protein>
    <recommendedName>
        <fullName evidence="4">Apolipoprotein F</fullName>
    </recommendedName>
</protein>
<evidence type="ECO:0008006" key="4">
    <source>
        <dbReference type="Google" id="ProtNLM"/>
    </source>
</evidence>
<keyword evidence="1" id="KW-0732">Signal</keyword>
<dbReference type="STRING" id="623744.A0A553RK42"/>
<dbReference type="InterPro" id="IPR026114">
    <property type="entry name" value="APOF"/>
</dbReference>
<dbReference type="GO" id="GO:0008203">
    <property type="term" value="P:cholesterol metabolic process"/>
    <property type="evidence" value="ECO:0007669"/>
    <property type="project" value="TreeGrafter"/>
</dbReference>
<dbReference type="AlphaFoldDB" id="A0A553RK42"/>
<proteinExistence type="predicted"/>
<comment type="caution">
    <text evidence="2">The sequence shown here is derived from an EMBL/GenBank/DDBJ whole genome shotgun (WGS) entry which is preliminary data.</text>
</comment>
<organism evidence="2 3">
    <name type="scientific">Danionella cerebrum</name>
    <dbReference type="NCBI Taxonomy" id="2873325"/>
    <lineage>
        <taxon>Eukaryota</taxon>
        <taxon>Metazoa</taxon>
        <taxon>Chordata</taxon>
        <taxon>Craniata</taxon>
        <taxon>Vertebrata</taxon>
        <taxon>Euteleostomi</taxon>
        <taxon>Actinopterygii</taxon>
        <taxon>Neopterygii</taxon>
        <taxon>Teleostei</taxon>
        <taxon>Ostariophysi</taxon>
        <taxon>Cypriniformes</taxon>
        <taxon>Danionidae</taxon>
        <taxon>Danioninae</taxon>
        <taxon>Danionella</taxon>
    </lineage>
</organism>
<dbReference type="PANTHER" id="PTHR15011">
    <property type="entry name" value="APOLIPOPROTEIN F"/>
    <property type="match status" value="1"/>
</dbReference>
<dbReference type="Pfam" id="PF15148">
    <property type="entry name" value="Apolipo_F"/>
    <property type="match status" value="1"/>
</dbReference>
<evidence type="ECO:0000313" key="3">
    <source>
        <dbReference type="Proteomes" id="UP000316079"/>
    </source>
</evidence>
<keyword evidence="3" id="KW-1185">Reference proteome</keyword>
<feature type="signal peptide" evidence="1">
    <location>
        <begin position="1"/>
        <end position="24"/>
    </location>
</feature>
<reference evidence="2 3" key="1">
    <citation type="journal article" date="2019" name="Sci. Data">
        <title>Hybrid genome assembly and annotation of Danionella translucida.</title>
        <authorList>
            <person name="Kadobianskyi M."/>
            <person name="Schulze L."/>
            <person name="Schuelke M."/>
            <person name="Judkewitz B."/>
        </authorList>
    </citation>
    <scope>NUCLEOTIDE SEQUENCE [LARGE SCALE GENOMIC DNA]</scope>
    <source>
        <strain evidence="2 3">Bolton</strain>
    </source>
</reference>
<gene>
    <name evidence="2" type="ORF">DNTS_026591</name>
</gene>
<dbReference type="Proteomes" id="UP000316079">
    <property type="component" value="Unassembled WGS sequence"/>
</dbReference>
<name>A0A553RK42_9TELE</name>